<keyword evidence="2" id="KW-0560">Oxidoreductase</keyword>
<evidence type="ECO:0000259" key="3">
    <source>
        <dbReference type="Pfam" id="PF01408"/>
    </source>
</evidence>
<feature type="domain" description="GFO/IDH/MocA-like oxidoreductase" evidence="4">
    <location>
        <begin position="130"/>
        <end position="246"/>
    </location>
</feature>
<dbReference type="EMBL" id="JAANNP010000001">
    <property type="protein sequence ID" value="NHC12792.1"/>
    <property type="molecule type" value="Genomic_DNA"/>
</dbReference>
<dbReference type="Proteomes" id="UP000800981">
    <property type="component" value="Unassembled WGS sequence"/>
</dbReference>
<dbReference type="RefSeq" id="WP_166277738.1">
    <property type="nucleotide sequence ID" value="NZ_JAANNP010000001.1"/>
</dbReference>
<dbReference type="InterPro" id="IPR050984">
    <property type="entry name" value="Gfo/Idh/MocA_domain"/>
</dbReference>
<sequence length="318" mass="33947">MAGDVRWGFLGAGAMARNIAPCVHAARGARLESAAARDAGRALRLGPAGSAYDDYELVLQDPHVDAVYIALNNDAHLPWTLRALEAGKHVLCEKPLGLTGEEVRRMAAAGEAAGKLVVEAFWYRWHPRTRRAEALVRAGLLGEIRSVTSTFTGGVTEDLVNYRYDPARGGGALYDVGCYAVSAALWGAGAASLRRAEGELELHASGVDLAGRAGLTLGGTAAEVRFGMSGADVQSVVVEGTEGRLEIRENAFVSRFEAAELHVDDRVELFAPVDPYQLMFEAVSARIRGEADTIVEIEESIRIADAIDAVFAAARERS</sequence>
<dbReference type="Pfam" id="PF01408">
    <property type="entry name" value="GFO_IDH_MocA"/>
    <property type="match status" value="1"/>
</dbReference>
<dbReference type="PANTHER" id="PTHR22604:SF105">
    <property type="entry name" value="TRANS-1,2-DIHYDROBENZENE-1,2-DIOL DEHYDROGENASE"/>
    <property type="match status" value="1"/>
</dbReference>
<proteinExistence type="inferred from homology"/>
<dbReference type="Gene3D" id="3.30.360.10">
    <property type="entry name" value="Dihydrodipicolinate Reductase, domain 2"/>
    <property type="match status" value="1"/>
</dbReference>
<keyword evidence="6" id="KW-1185">Reference proteome</keyword>
<protein>
    <submittedName>
        <fullName evidence="5">Gfo/Idh/MocA family oxidoreductase</fullName>
    </submittedName>
</protein>
<dbReference type="Gene3D" id="3.40.50.720">
    <property type="entry name" value="NAD(P)-binding Rossmann-like Domain"/>
    <property type="match status" value="1"/>
</dbReference>
<evidence type="ECO:0000259" key="4">
    <source>
        <dbReference type="Pfam" id="PF22725"/>
    </source>
</evidence>
<dbReference type="SUPFAM" id="SSF55347">
    <property type="entry name" value="Glyceraldehyde-3-phosphate dehydrogenase-like, C-terminal domain"/>
    <property type="match status" value="1"/>
</dbReference>
<dbReference type="PANTHER" id="PTHR22604">
    <property type="entry name" value="OXIDOREDUCTASES"/>
    <property type="match status" value="1"/>
</dbReference>
<dbReference type="InterPro" id="IPR055170">
    <property type="entry name" value="GFO_IDH_MocA-like_dom"/>
</dbReference>
<feature type="domain" description="Gfo/Idh/MocA-like oxidoreductase N-terminal" evidence="3">
    <location>
        <begin position="5"/>
        <end position="119"/>
    </location>
</feature>
<comment type="similarity">
    <text evidence="1">Belongs to the Gfo/Idh/MocA family.</text>
</comment>
<reference evidence="5 6" key="1">
    <citation type="submission" date="2020-03" db="EMBL/GenBank/DDBJ databases">
        <title>Two novel Motilibacter sp.</title>
        <authorList>
            <person name="Liu S."/>
        </authorList>
    </citation>
    <scope>NUCLEOTIDE SEQUENCE [LARGE SCALE GENOMIC DNA]</scope>
    <source>
        <strain evidence="5 6">E257</strain>
    </source>
</reference>
<dbReference type="InterPro" id="IPR000683">
    <property type="entry name" value="Gfo/Idh/MocA-like_OxRdtase_N"/>
</dbReference>
<evidence type="ECO:0000313" key="6">
    <source>
        <dbReference type="Proteomes" id="UP000800981"/>
    </source>
</evidence>
<dbReference type="InterPro" id="IPR036291">
    <property type="entry name" value="NAD(P)-bd_dom_sf"/>
</dbReference>
<organism evidence="5 6">
    <name type="scientific">Motilibacter deserti</name>
    <dbReference type="NCBI Taxonomy" id="2714956"/>
    <lineage>
        <taxon>Bacteria</taxon>
        <taxon>Bacillati</taxon>
        <taxon>Actinomycetota</taxon>
        <taxon>Actinomycetes</taxon>
        <taxon>Motilibacterales</taxon>
        <taxon>Motilibacteraceae</taxon>
        <taxon>Motilibacter</taxon>
    </lineage>
</organism>
<dbReference type="SUPFAM" id="SSF51735">
    <property type="entry name" value="NAD(P)-binding Rossmann-fold domains"/>
    <property type="match status" value="1"/>
</dbReference>
<evidence type="ECO:0000256" key="2">
    <source>
        <dbReference type="ARBA" id="ARBA00023002"/>
    </source>
</evidence>
<name>A0ABX0GPM7_9ACTN</name>
<gene>
    <name evidence="5" type="ORF">G9H71_03230</name>
</gene>
<comment type="caution">
    <text evidence="5">The sequence shown here is derived from an EMBL/GenBank/DDBJ whole genome shotgun (WGS) entry which is preliminary data.</text>
</comment>
<evidence type="ECO:0000313" key="5">
    <source>
        <dbReference type="EMBL" id="NHC12792.1"/>
    </source>
</evidence>
<dbReference type="Pfam" id="PF22725">
    <property type="entry name" value="GFO_IDH_MocA_C3"/>
    <property type="match status" value="1"/>
</dbReference>
<evidence type="ECO:0000256" key="1">
    <source>
        <dbReference type="ARBA" id="ARBA00010928"/>
    </source>
</evidence>
<accession>A0ABX0GPM7</accession>